<dbReference type="Gramene" id="AUR62013308-RA">
    <property type="protein sequence ID" value="AUR62013308-RA:cds"/>
    <property type="gene ID" value="AUR62013308"/>
</dbReference>
<evidence type="ECO:0000256" key="6">
    <source>
        <dbReference type="ARBA" id="ARBA00023306"/>
    </source>
</evidence>
<dbReference type="GO" id="GO:0000723">
    <property type="term" value="P:telomere maintenance"/>
    <property type="evidence" value="ECO:0007669"/>
    <property type="project" value="TreeGrafter"/>
</dbReference>
<dbReference type="SUPFAM" id="SSF48371">
    <property type="entry name" value="ARM repeat"/>
    <property type="match status" value="1"/>
</dbReference>
<dbReference type="Proteomes" id="UP000596660">
    <property type="component" value="Unplaced"/>
</dbReference>
<evidence type="ECO:0000256" key="7">
    <source>
        <dbReference type="SAM" id="MobiDB-lite"/>
    </source>
</evidence>
<keyword evidence="6" id="KW-0131">Cell cycle</keyword>
<feature type="domain" description="Telomere-associated protein Rif1 N-terminal" evidence="8">
    <location>
        <begin position="23"/>
        <end position="366"/>
    </location>
</feature>
<keyword evidence="4" id="KW-0779">Telomere</keyword>
<evidence type="ECO:0000256" key="4">
    <source>
        <dbReference type="ARBA" id="ARBA00022895"/>
    </source>
</evidence>
<dbReference type="PANTHER" id="PTHR22928:SF3">
    <property type="entry name" value="TELOMERE-ASSOCIATED PROTEIN RIF1"/>
    <property type="match status" value="1"/>
</dbReference>
<reference evidence="9" key="1">
    <citation type="journal article" date="2017" name="Nature">
        <title>The genome of Chenopodium quinoa.</title>
        <authorList>
            <person name="Jarvis D.E."/>
            <person name="Ho Y.S."/>
            <person name="Lightfoot D.J."/>
            <person name="Schmoeckel S.M."/>
            <person name="Li B."/>
            <person name="Borm T.J.A."/>
            <person name="Ohyanagi H."/>
            <person name="Mineta K."/>
            <person name="Michell C.T."/>
            <person name="Saber N."/>
            <person name="Kharbatia N.M."/>
            <person name="Rupper R.R."/>
            <person name="Sharp A.R."/>
            <person name="Dally N."/>
            <person name="Boughton B.A."/>
            <person name="Woo Y.H."/>
            <person name="Gao G."/>
            <person name="Schijlen E.G.W.M."/>
            <person name="Guo X."/>
            <person name="Momin A.A."/>
            <person name="Negrao S."/>
            <person name="Al-Babili S."/>
            <person name="Gehring C."/>
            <person name="Roessner U."/>
            <person name="Jung C."/>
            <person name="Murphy K."/>
            <person name="Arold S.T."/>
            <person name="Gojobori T."/>
            <person name="van der Linden C.G."/>
            <person name="van Loo E.N."/>
            <person name="Jellen E.N."/>
            <person name="Maughan P.J."/>
            <person name="Tester M."/>
        </authorList>
    </citation>
    <scope>NUCLEOTIDE SEQUENCE [LARGE SCALE GENOMIC DNA]</scope>
    <source>
        <strain evidence="9">cv. PI 614886</strain>
    </source>
</reference>
<gene>
    <name evidence="9" type="primary">LOC110725593</name>
</gene>
<sequence length="1119" mass="125757">MSNFPEQLEQIKTLICSSSKLEKSFAYSTLQHLQEQASTDDSLIQLLVDFNKIIISSIIDDIQIIDADEEISTLALKCLGFIIYHPSFVVAISKEYVDQVLESLAKLILTTKIKVVCNLGVWCISIQQLDASHLASHFESLLRAVVHSLDNPTGSLSTTFEAIQAVMKLANQISEKMRESSSIWAPSIYRRLLSGEKKERDMCIRCLLMIKFLIVPPQLALSKAIAQDMKLSLLSGMDDMLKHGKKVQALQAWGWYIRILGQYSMKNRHLVNALLKVPEQTFSDPDPQIQIATQVAWEGLIDAFIFLPSKECGGTSQVNGGTGQNKAFSKSLKLIMTPLVGIMTSKAGLSVQSSCLNTWCYLLHKLDTLVNDPHIQGIVVEPLFKVVFNIGLEDDNVWRWRLCMDLLHDIIQSKTVSYGSHTQVDGTISPVTTDKLNLVSLSEESTLKNYSIRWLPWDCSQVDFLLRTIQMIFCQVAKATLCPKIKRLVCDAATRMFCFFLKGVQIDFMKSSTNYDTVMQSMNAILVFVKTVCDTASSVDDATNDFQLACLRTLEAVTQELDPSILGSSLYKVALVMKCRSTDEVACNMLTGIGPTKLMEMVPPIIYLTVYYFCLMVQLSNKEASIGSSDSSLQEGYKYFTRVLSSYDSLQVIHAITVILYDHFDHNSLRVWITIAQCLKEYLDGAKDMMPMRTQPASTGCITLCHFFVYPLIVCTSRKTVSTQKQCNSRIVSSCLSENLSQVKEVWMSLYCLVNSTNLQENQNKNSFAEDLCSSLNDFLQRSNTGEVDPPDNSQEHHFLSFCGNIAECILKNLHIKKVTPEAIKGDYTESSGINNCLEFIARLINLMSTINEAPEHVISRILPPFTYLVSCLQWKEDIISLFKVLCDPLLPWLSESVINCESIKCQLQILWEEIIRSLLRSWPTIVFDSSFLELQAPLLEKTLDHPNPSISNPTITFWNSAYGDLVHLDIPPCLLNVLDKLLRVGRLKIRNRKAPAVEKNSSSLEVVTSLPKHNVTATLNMCSKRVKLMENVVDGSPCKSKLPPPSTKRKRSELTEHQKEVRRAQQGRLRDCSGHGPGVRTYTGADFSQGNHEDSQDSQDFENVRDSELILNLLRKSG</sequence>
<evidence type="ECO:0000313" key="10">
    <source>
        <dbReference type="Proteomes" id="UP000596660"/>
    </source>
</evidence>
<organism evidence="9 10">
    <name type="scientific">Chenopodium quinoa</name>
    <name type="common">Quinoa</name>
    <dbReference type="NCBI Taxonomy" id="63459"/>
    <lineage>
        <taxon>Eukaryota</taxon>
        <taxon>Viridiplantae</taxon>
        <taxon>Streptophyta</taxon>
        <taxon>Embryophyta</taxon>
        <taxon>Tracheophyta</taxon>
        <taxon>Spermatophyta</taxon>
        <taxon>Magnoliopsida</taxon>
        <taxon>eudicotyledons</taxon>
        <taxon>Gunneridae</taxon>
        <taxon>Pentapetalae</taxon>
        <taxon>Caryophyllales</taxon>
        <taxon>Chenopodiaceae</taxon>
        <taxon>Chenopodioideae</taxon>
        <taxon>Atripliceae</taxon>
        <taxon>Chenopodium</taxon>
    </lineage>
</organism>
<dbReference type="InterPro" id="IPR022031">
    <property type="entry name" value="Rif1_N"/>
</dbReference>
<proteinExistence type="predicted"/>
<dbReference type="KEGG" id="cqi:110725593"/>
<dbReference type="EnsemblPlants" id="AUR62013308-RA">
    <property type="protein sequence ID" value="AUR62013308-RA:cds"/>
    <property type="gene ID" value="AUR62013308"/>
</dbReference>
<accession>A0A803LH61</accession>
<dbReference type="GO" id="GO:0000781">
    <property type="term" value="C:chromosome, telomeric region"/>
    <property type="evidence" value="ECO:0007669"/>
    <property type="project" value="UniProtKB-SubCell"/>
</dbReference>
<protein>
    <recommendedName>
        <fullName evidence="8">Telomere-associated protein Rif1 N-terminal domain-containing protein</fullName>
    </recommendedName>
</protein>
<evidence type="ECO:0000256" key="1">
    <source>
        <dbReference type="ARBA" id="ARBA00004123"/>
    </source>
</evidence>
<evidence type="ECO:0000259" key="8">
    <source>
        <dbReference type="Pfam" id="PF12231"/>
    </source>
</evidence>
<reference evidence="9" key="2">
    <citation type="submission" date="2021-03" db="UniProtKB">
        <authorList>
            <consortium name="EnsemblPlants"/>
        </authorList>
    </citation>
    <scope>IDENTIFICATION</scope>
</reference>
<comment type="subcellular location">
    <subcellularLocation>
        <location evidence="2">Chromosome</location>
        <location evidence="2">Telomere</location>
    </subcellularLocation>
    <subcellularLocation>
        <location evidence="1">Nucleus</location>
    </subcellularLocation>
</comment>
<dbReference type="GO" id="GO:0005634">
    <property type="term" value="C:nucleus"/>
    <property type="evidence" value="ECO:0007669"/>
    <property type="project" value="UniProtKB-SubCell"/>
</dbReference>
<dbReference type="OMA" id="GMCEYFK"/>
<keyword evidence="5" id="KW-0539">Nucleus</keyword>
<evidence type="ECO:0000313" key="9">
    <source>
        <dbReference type="EnsemblPlants" id="AUR62013308-RA:cds"/>
    </source>
</evidence>
<feature type="region of interest" description="Disordered" evidence="7">
    <location>
        <begin position="1036"/>
        <end position="1105"/>
    </location>
</feature>
<dbReference type="PANTHER" id="PTHR22928">
    <property type="entry name" value="TELOMERE-ASSOCIATED PROTEIN RIF1"/>
    <property type="match status" value="1"/>
</dbReference>
<dbReference type="InterPro" id="IPR016024">
    <property type="entry name" value="ARM-type_fold"/>
</dbReference>
<dbReference type="AlphaFoldDB" id="A0A803LH61"/>
<dbReference type="OrthoDB" id="5399929at2759"/>
<dbReference type="Pfam" id="PF12231">
    <property type="entry name" value="Rif1_N"/>
    <property type="match status" value="1"/>
</dbReference>
<keyword evidence="3" id="KW-0158">Chromosome</keyword>
<evidence type="ECO:0000256" key="3">
    <source>
        <dbReference type="ARBA" id="ARBA00022454"/>
    </source>
</evidence>
<keyword evidence="10" id="KW-1185">Reference proteome</keyword>
<feature type="compositionally biased region" description="Basic and acidic residues" evidence="7">
    <location>
        <begin position="1053"/>
        <end position="1074"/>
    </location>
</feature>
<dbReference type="RefSeq" id="XP_021760749.1">
    <property type="nucleotide sequence ID" value="XM_021905057.1"/>
</dbReference>
<evidence type="ECO:0000256" key="5">
    <source>
        <dbReference type="ARBA" id="ARBA00023242"/>
    </source>
</evidence>
<name>A0A803LH61_CHEQI</name>
<evidence type="ECO:0000256" key="2">
    <source>
        <dbReference type="ARBA" id="ARBA00004574"/>
    </source>
</evidence>
<dbReference type="GeneID" id="110725593"/>